<evidence type="ECO:0000256" key="1">
    <source>
        <dbReference type="SAM" id="MobiDB-lite"/>
    </source>
</evidence>
<proteinExistence type="predicted"/>
<gene>
    <name evidence="3" type="primary">LOC117309008</name>
</gene>
<protein>
    <submittedName>
        <fullName evidence="3">Leucine-rich repeat extensin-like protein 5 isoform X1</fullName>
    </submittedName>
</protein>
<name>A0A6J3QDJ4_TURTR</name>
<evidence type="ECO:0000313" key="2">
    <source>
        <dbReference type="Proteomes" id="UP000245320"/>
    </source>
</evidence>
<feature type="compositionally biased region" description="Pro residues" evidence="1">
    <location>
        <begin position="55"/>
        <end position="71"/>
    </location>
</feature>
<feature type="region of interest" description="Disordered" evidence="1">
    <location>
        <begin position="15"/>
        <end position="124"/>
    </location>
</feature>
<reference evidence="3" key="1">
    <citation type="submission" date="2025-08" db="UniProtKB">
        <authorList>
            <consortium name="RefSeq"/>
        </authorList>
    </citation>
    <scope>IDENTIFICATION</scope>
    <source>
        <tissue evidence="3">Spleen</tissue>
    </source>
</reference>
<feature type="region of interest" description="Disordered" evidence="1">
    <location>
        <begin position="156"/>
        <end position="253"/>
    </location>
</feature>
<dbReference type="RefSeq" id="XP_033700430.1">
    <property type="nucleotide sequence ID" value="XM_033844539.1"/>
</dbReference>
<evidence type="ECO:0000313" key="3">
    <source>
        <dbReference type="RefSeq" id="XP_033700430.1"/>
    </source>
</evidence>
<keyword evidence="2" id="KW-1185">Reference proteome</keyword>
<feature type="compositionally biased region" description="Basic and acidic residues" evidence="1">
    <location>
        <begin position="192"/>
        <end position="202"/>
    </location>
</feature>
<sequence>MPWKSQAAGQLRFLLSEPAEGPLQAKRRCASRGVHSGSPSPAGRAGHPCSLEPPSQAPSPAPAPLPGPQPPSQHGAPLRVPSASPDHSGRPSGGGPHTRLTFRFQTSEPPAPRPGNPSLPGHPDAGGVVPLFAVRGCPTAHWCSSTPLWPGLSWTPGGSSSAAPVSTPTAPSAPSSTASRPRSSGCLPAAVRGRDGGAREAHGWPQLHQLRRGPQKTQTRGSEVTGPQAAGPPLQEQGLVSAPSEGCPPPAQPLSPPSVCSCAGSCPLVAGRARRGETLLCQRLFWVPGAFPPHERGLVTCPSSGPVAGLHLGGSLPSSGSGGGVGAGRSWEGASLHWCKVGTFHLLLFIRLSTLFST</sequence>
<dbReference type="InParanoid" id="A0A6J3QDJ4"/>
<organism evidence="2 3">
    <name type="scientific">Tursiops truncatus</name>
    <name type="common">Atlantic bottle-nosed dolphin</name>
    <name type="synonym">Delphinus truncatus</name>
    <dbReference type="NCBI Taxonomy" id="9739"/>
    <lineage>
        <taxon>Eukaryota</taxon>
        <taxon>Metazoa</taxon>
        <taxon>Chordata</taxon>
        <taxon>Craniata</taxon>
        <taxon>Vertebrata</taxon>
        <taxon>Euteleostomi</taxon>
        <taxon>Mammalia</taxon>
        <taxon>Eutheria</taxon>
        <taxon>Laurasiatheria</taxon>
        <taxon>Artiodactyla</taxon>
        <taxon>Whippomorpha</taxon>
        <taxon>Cetacea</taxon>
        <taxon>Odontoceti</taxon>
        <taxon>Delphinidae</taxon>
        <taxon>Tursiops</taxon>
    </lineage>
</organism>
<accession>A0A6J3QDJ4</accession>
<dbReference type="AlphaFoldDB" id="A0A6J3QDJ4"/>
<dbReference type="OrthoDB" id="10036964at2759"/>
<dbReference type="Proteomes" id="UP000245320">
    <property type="component" value="Chromosome 19"/>
</dbReference>
<feature type="compositionally biased region" description="Low complexity" evidence="1">
    <location>
        <begin position="159"/>
        <end position="184"/>
    </location>
</feature>